<dbReference type="Proteomes" id="UP000004358">
    <property type="component" value="Unassembled WGS sequence"/>
</dbReference>
<dbReference type="HOGENOM" id="CLU_490650_0_0_0"/>
<organism evidence="1 2">
    <name type="scientific">Blastopirellula marina DSM 3645</name>
    <dbReference type="NCBI Taxonomy" id="314230"/>
    <lineage>
        <taxon>Bacteria</taxon>
        <taxon>Pseudomonadati</taxon>
        <taxon>Planctomycetota</taxon>
        <taxon>Planctomycetia</taxon>
        <taxon>Pirellulales</taxon>
        <taxon>Pirellulaceae</taxon>
        <taxon>Blastopirellula</taxon>
    </lineage>
</organism>
<reference evidence="1 2" key="1">
    <citation type="submission" date="2006-02" db="EMBL/GenBank/DDBJ databases">
        <authorList>
            <person name="Amann R."/>
            <person name="Ferriera S."/>
            <person name="Johnson J."/>
            <person name="Kravitz S."/>
            <person name="Halpern A."/>
            <person name="Remington K."/>
            <person name="Beeson K."/>
            <person name="Tran B."/>
            <person name="Rogers Y.-H."/>
            <person name="Friedman R."/>
            <person name="Venter J.C."/>
        </authorList>
    </citation>
    <scope>NUCLEOTIDE SEQUENCE [LARGE SCALE GENOMIC DNA]</scope>
    <source>
        <strain evidence="1 2">DSM 3645</strain>
    </source>
</reference>
<dbReference type="EMBL" id="AANZ01000032">
    <property type="protein sequence ID" value="EAQ77486.1"/>
    <property type="molecule type" value="Genomic_DNA"/>
</dbReference>
<comment type="caution">
    <text evidence="1">The sequence shown here is derived from an EMBL/GenBank/DDBJ whole genome shotgun (WGS) entry which is preliminary data.</text>
</comment>
<gene>
    <name evidence="1" type="ORF">DSM3645_06484</name>
</gene>
<name>A4A126_9BACT</name>
<dbReference type="STRING" id="314230.DSM3645_06484"/>
<dbReference type="eggNOG" id="COG4796">
    <property type="taxonomic scope" value="Bacteria"/>
</dbReference>
<evidence type="ECO:0000313" key="1">
    <source>
        <dbReference type="EMBL" id="EAQ77486.1"/>
    </source>
</evidence>
<protein>
    <submittedName>
        <fullName evidence="1">Uncharacterized protein</fullName>
    </submittedName>
</protein>
<accession>A4A126</accession>
<dbReference type="eggNOG" id="COG2304">
    <property type="taxonomic scope" value="Bacteria"/>
</dbReference>
<proteinExistence type="predicted"/>
<dbReference type="AlphaFoldDB" id="A4A126"/>
<sequence length="555" mass="60906">MKLADKYLQTHASHDPNDKVRQALASPTKMRFIDTPLLEVATYLSTLHNLDIQFDRRALEDVGLSSDHPITIDLEGVRLQSGLRLMLDQLELTYVVDPGRLLITTPEAAEPYSQSAFYPCVDLIYDSDSLAGEGGPSDYDSLIDLIHTTVEPDSWYFVGGAMPDVQPMENGLLIRQSEAAQRKIAALLAALRTAKSLPSDAYDPTPIDALPQREAAELQKLRASLDKAGSAAFVDTPLIEVAEYLSKLTGSRVLLDKRALEFVGKSLDLPVDLEFPKATARLIFDDLTREHRLSYYLENESILITTVHDVESHMVLKVYPVRDLLQSVDPSPQLLTPSFHGNFGGSGQSPSPYWETATDRLLDSMTSTIQPGSWKELGGSGGIGVLKVADALVILQTEQNHEQIARLLHDIRTQRQPRPESSTAAKAKQDEPVLIRYPIPLDDDGSDAISKFARLLTSEVAAESWNDETRYAISLGKTTLLVKQTPAIHAIIRQWIAQLYPHSIYAQQAAGGLRGGSGSSWGSCYAPELFDQKLGVVGGVPPTPRVMQDAVKSGM</sequence>
<evidence type="ECO:0000313" key="2">
    <source>
        <dbReference type="Proteomes" id="UP000004358"/>
    </source>
</evidence>